<keyword evidence="3" id="KW-0732">Signal</keyword>
<evidence type="ECO:0000256" key="1">
    <source>
        <dbReference type="SAM" id="MobiDB-lite"/>
    </source>
</evidence>
<dbReference type="RefSeq" id="WP_015616775.1">
    <property type="nucleotide sequence ID" value="NC_021182.1"/>
</dbReference>
<proteinExistence type="predicted"/>
<feature type="region of interest" description="Disordered" evidence="1">
    <location>
        <begin position="561"/>
        <end position="620"/>
    </location>
</feature>
<dbReference type="STRING" id="86416.Clopa_3713"/>
<evidence type="ECO:0008006" key="6">
    <source>
        <dbReference type="Google" id="ProtNLM"/>
    </source>
</evidence>
<evidence type="ECO:0000313" key="4">
    <source>
        <dbReference type="EMBL" id="AGK98492.1"/>
    </source>
</evidence>
<dbReference type="Gene3D" id="1.50.10.20">
    <property type="match status" value="1"/>
</dbReference>
<dbReference type="AlphaFoldDB" id="R4K5Q7"/>
<keyword evidence="2" id="KW-1133">Transmembrane helix</keyword>
<dbReference type="KEGG" id="cpas:Clopa_3713"/>
<keyword evidence="5" id="KW-1185">Reference proteome</keyword>
<accession>R4K5Q7</accession>
<organism evidence="4 5">
    <name type="scientific">Clostridium pasteurianum BC1</name>
    <dbReference type="NCBI Taxonomy" id="86416"/>
    <lineage>
        <taxon>Bacteria</taxon>
        <taxon>Bacillati</taxon>
        <taxon>Bacillota</taxon>
        <taxon>Clostridia</taxon>
        <taxon>Eubacteriales</taxon>
        <taxon>Clostridiaceae</taxon>
        <taxon>Clostridium</taxon>
    </lineage>
</organism>
<feature type="transmembrane region" description="Helical" evidence="2">
    <location>
        <begin position="639"/>
        <end position="662"/>
    </location>
</feature>
<keyword evidence="2" id="KW-0812">Transmembrane</keyword>
<feature type="chain" id="PRO_5039550619" description="DUF4430 domain-containing protein" evidence="3">
    <location>
        <begin position="21"/>
        <end position="673"/>
    </location>
</feature>
<feature type="signal peptide" evidence="3">
    <location>
        <begin position="1"/>
        <end position="20"/>
    </location>
</feature>
<name>R4K5Q7_CLOPA</name>
<protein>
    <recommendedName>
        <fullName evidence="6">DUF4430 domain-containing protein</fullName>
    </recommendedName>
</protein>
<dbReference type="Proteomes" id="UP000013523">
    <property type="component" value="Chromosome"/>
</dbReference>
<evidence type="ECO:0000256" key="3">
    <source>
        <dbReference type="SAM" id="SignalP"/>
    </source>
</evidence>
<dbReference type="OrthoDB" id="1880081at2"/>
<dbReference type="HOGENOM" id="CLU_408099_0_0_9"/>
<keyword evidence="2" id="KW-0472">Membrane</keyword>
<feature type="compositionally biased region" description="Polar residues" evidence="1">
    <location>
        <begin position="582"/>
        <end position="617"/>
    </location>
</feature>
<dbReference type="PATRIC" id="fig|86416.3.peg.3711"/>
<dbReference type="eggNOG" id="COG2247">
    <property type="taxonomic scope" value="Bacteria"/>
</dbReference>
<reference evidence="4 5" key="1">
    <citation type="submission" date="2012-01" db="EMBL/GenBank/DDBJ databases">
        <title>Complete sequence of chromosome of Clostridium pasteurianum BC1.</title>
        <authorList>
            <consortium name="US DOE Joint Genome Institute"/>
            <person name="Lucas S."/>
            <person name="Han J."/>
            <person name="Lapidus A."/>
            <person name="Cheng J.-F."/>
            <person name="Goodwin L."/>
            <person name="Pitluck S."/>
            <person name="Peters L."/>
            <person name="Mikhailova N."/>
            <person name="Teshima H."/>
            <person name="Detter J.C."/>
            <person name="Han C."/>
            <person name="Tapia R."/>
            <person name="Land M."/>
            <person name="Hauser L."/>
            <person name="Kyrpides N."/>
            <person name="Ivanova N."/>
            <person name="Pagani I."/>
            <person name="Dunn J."/>
            <person name="Taghavi S."/>
            <person name="Francis A."/>
            <person name="van der Lelie D."/>
            <person name="Woyke T."/>
        </authorList>
    </citation>
    <scope>NUCLEOTIDE SEQUENCE [LARGE SCALE GENOMIC DNA]</scope>
    <source>
        <strain evidence="4 5">BC1</strain>
    </source>
</reference>
<evidence type="ECO:0000313" key="5">
    <source>
        <dbReference type="Proteomes" id="UP000013523"/>
    </source>
</evidence>
<gene>
    <name evidence="4" type="ORF">Clopa_3713</name>
</gene>
<dbReference type="EMBL" id="CP003261">
    <property type="protein sequence ID" value="AGK98492.1"/>
    <property type="molecule type" value="Genomic_DNA"/>
</dbReference>
<evidence type="ECO:0000256" key="2">
    <source>
        <dbReference type="SAM" id="Phobius"/>
    </source>
</evidence>
<sequence>MKKFLSLVLILILVIGSGLANIVNAEVTGAKCLVRIEGLSGTIAEGYGTGTTAAQAAIDVLSRNKIQYTGNKDYLSEIDNIKSGSIQGGYDGWMSYVKHSDGKTVDQPYPYTPAAGDEIVFYYSNKDMNTPFVNSIKFNPEIVKVNEPFTITFSWNHDIYDSNWNPTLTNTPITKVNVKIDNENYVTDNNGQINIKGLHNGKHTYEISRYNNGQPPSAVMDKGSFTMDGKTASGFNYTDSSYDSTTRDNNQIVENINNEINSTSKVLAPVSDNWVALDMSKLGINSNREFLLNLSQDISSNGEASYSNTDLEKYIIGITAAGYNPYNFAGENLVSELYNRQLNDFQINDLIFGLITYNYTNIPDNYNIKKSDIVNAILNKSLSNTGGWSLSGNSLDADITGMAISSLASYYNKDIKVKLKIDQAVQALSNMENNSGYIGSSNGITSETLSMVIVGLTSIGIDPGASPFAKSNGNLVTALLSFKGNKGMYKHNLKGDDDYIATEEALRALIALQKLKTSVSYNFYSSNIDVSSLPVYSYNLKSSNTKAIKIDNTVEPTAATSKDVQVVKSPISNKESEDTSKKNQVNKVNSGTKNKAQSENETQNTVGNREMTINPNSGEKIAQDKTKVNKVNGNLRKGIFDSTVLICGILIIAAAALFMVVLRKKEKNFEKKN</sequence>